<keyword evidence="4" id="KW-1185">Reference proteome</keyword>
<protein>
    <submittedName>
        <fullName evidence="3">Adenylate cyclase, family 3 protein</fullName>
    </submittedName>
</protein>
<proteinExistence type="predicted"/>
<accession>A0AAV3XGN4</accession>
<dbReference type="GO" id="GO:0009190">
    <property type="term" value="P:cyclic nucleotide biosynthetic process"/>
    <property type="evidence" value="ECO:0007669"/>
    <property type="project" value="InterPro"/>
</dbReference>
<evidence type="ECO:0000313" key="4">
    <source>
        <dbReference type="Proteomes" id="UP001050975"/>
    </source>
</evidence>
<feature type="domain" description="Guanylate cyclase" evidence="2">
    <location>
        <begin position="43"/>
        <end position="96"/>
    </location>
</feature>
<reference evidence="3" key="1">
    <citation type="submission" date="2019-10" db="EMBL/GenBank/DDBJ databases">
        <title>Draft genome sequece of Microseira wollei NIES-4236.</title>
        <authorList>
            <person name="Yamaguchi H."/>
            <person name="Suzuki S."/>
            <person name="Kawachi M."/>
        </authorList>
    </citation>
    <scope>NUCLEOTIDE SEQUENCE</scope>
    <source>
        <strain evidence="3">NIES-4236</strain>
    </source>
</reference>
<dbReference type="InterPro" id="IPR029787">
    <property type="entry name" value="Nucleotide_cyclase"/>
</dbReference>
<dbReference type="EMBL" id="BLAY01000096">
    <property type="protein sequence ID" value="GET40656.1"/>
    <property type="molecule type" value="Genomic_DNA"/>
</dbReference>
<dbReference type="Gene3D" id="3.30.70.1230">
    <property type="entry name" value="Nucleotide cyclase"/>
    <property type="match status" value="1"/>
</dbReference>
<dbReference type="RefSeq" id="WP_226586688.1">
    <property type="nucleotide sequence ID" value="NZ_BLAY01000096.1"/>
</dbReference>
<gene>
    <name evidence="3" type="ORF">MiSe_54670</name>
</gene>
<keyword evidence="1" id="KW-0175">Coiled coil</keyword>
<dbReference type="AlphaFoldDB" id="A0AAV3XGN4"/>
<feature type="coiled-coil region" evidence="1">
    <location>
        <begin position="6"/>
        <end position="40"/>
    </location>
</feature>
<evidence type="ECO:0000313" key="3">
    <source>
        <dbReference type="EMBL" id="GET40656.1"/>
    </source>
</evidence>
<dbReference type="InterPro" id="IPR001054">
    <property type="entry name" value="A/G_cyclase"/>
</dbReference>
<sequence>MTELSKEELLAQIEDLSRQLTEVNQEKADLEIMLEMITEHSKVQAFNQERESQGYSPIQVGMGIHLGHMMVGVVGEQDRLQEDTLSDTVNLTSRWEGLTKYYGVSMVISGDVLERLSHPKQYKVRLLDRTIVKGRSEPITAYEVLDVETEFIQTLKLQTLPDFEQGFDDYRNGDFKADQAGFKQVLIANPLDKNVKLYLKRIAQLANQSIPKNWRGIWVFTEKSGCIKK</sequence>
<dbReference type="PANTHER" id="PTHR43336:SF3">
    <property type="entry name" value="GUANYLATE CYCLASE DOMAIN-CONTAINING PROTEIN"/>
    <property type="match status" value="1"/>
</dbReference>
<comment type="caution">
    <text evidence="3">The sequence shown here is derived from an EMBL/GenBank/DDBJ whole genome shotgun (WGS) entry which is preliminary data.</text>
</comment>
<dbReference type="SUPFAM" id="SSF55073">
    <property type="entry name" value="Nucleotide cyclase"/>
    <property type="match status" value="1"/>
</dbReference>
<name>A0AAV3XGN4_9CYAN</name>
<dbReference type="Proteomes" id="UP001050975">
    <property type="component" value="Unassembled WGS sequence"/>
</dbReference>
<dbReference type="GO" id="GO:0035556">
    <property type="term" value="P:intracellular signal transduction"/>
    <property type="evidence" value="ECO:0007669"/>
    <property type="project" value="InterPro"/>
</dbReference>
<evidence type="ECO:0000259" key="2">
    <source>
        <dbReference type="PROSITE" id="PS50125"/>
    </source>
</evidence>
<dbReference type="Pfam" id="PF00211">
    <property type="entry name" value="Guanylate_cyc"/>
    <property type="match status" value="1"/>
</dbReference>
<evidence type="ECO:0000256" key="1">
    <source>
        <dbReference type="SAM" id="Coils"/>
    </source>
</evidence>
<dbReference type="PANTHER" id="PTHR43336">
    <property type="entry name" value="OXYGEN SENSOR HISTIDINE KINASE RESPONSE REGULATOR DEVS/DOSS"/>
    <property type="match status" value="1"/>
</dbReference>
<dbReference type="CDD" id="cd07302">
    <property type="entry name" value="CHD"/>
    <property type="match status" value="1"/>
</dbReference>
<organism evidence="3 4">
    <name type="scientific">Microseira wollei NIES-4236</name>
    <dbReference type="NCBI Taxonomy" id="2530354"/>
    <lineage>
        <taxon>Bacteria</taxon>
        <taxon>Bacillati</taxon>
        <taxon>Cyanobacteriota</taxon>
        <taxon>Cyanophyceae</taxon>
        <taxon>Oscillatoriophycideae</taxon>
        <taxon>Aerosakkonematales</taxon>
        <taxon>Aerosakkonemataceae</taxon>
        <taxon>Microseira</taxon>
    </lineage>
</organism>
<dbReference type="PROSITE" id="PS50125">
    <property type="entry name" value="GUANYLATE_CYCLASE_2"/>
    <property type="match status" value="1"/>
</dbReference>
<dbReference type="GO" id="GO:0004016">
    <property type="term" value="F:adenylate cyclase activity"/>
    <property type="evidence" value="ECO:0007669"/>
    <property type="project" value="UniProtKB-ARBA"/>
</dbReference>